<evidence type="ECO:0000313" key="3">
    <source>
        <dbReference type="EMBL" id="CAF1447665.1"/>
    </source>
</evidence>
<gene>
    <name evidence="3" type="ORF">EDS130_LOCUS39315</name>
    <name evidence="2" type="ORF">XAT740_LOCUS29985</name>
</gene>
<dbReference type="Proteomes" id="UP000663828">
    <property type="component" value="Unassembled WGS sequence"/>
</dbReference>
<sequence length="209" mass="23994">MSVCIVSMITAAAALFADYNSAFNQLWFNGLGLKLNKLYCPLYIIAWLKQYLCRRKAYINMKNTSSSIFNLSKGVPQGSCIGPVLFIVYHHDILEALSTIHWKHLFADDLATLIAPSSALTPKEMMKSLRRQLARILRSLINYSITWKQPINFNKTYWTLFNRQVNPKVSTIKCEGRKVKHLNQIKHLGTILDTKLSFQAHIDYIKSKI</sequence>
<feature type="domain" description="Reverse transcriptase" evidence="1">
    <location>
        <begin position="1"/>
        <end position="192"/>
    </location>
</feature>
<reference evidence="2" key="1">
    <citation type="submission" date="2021-02" db="EMBL/GenBank/DDBJ databases">
        <authorList>
            <person name="Nowell W R."/>
        </authorList>
    </citation>
    <scope>NUCLEOTIDE SEQUENCE</scope>
</reference>
<evidence type="ECO:0000313" key="2">
    <source>
        <dbReference type="EMBL" id="CAF1322410.1"/>
    </source>
</evidence>
<dbReference type="AlphaFoldDB" id="A0A815FEI9"/>
<organism evidence="2 4">
    <name type="scientific">Adineta ricciae</name>
    <name type="common">Rotifer</name>
    <dbReference type="NCBI Taxonomy" id="249248"/>
    <lineage>
        <taxon>Eukaryota</taxon>
        <taxon>Metazoa</taxon>
        <taxon>Spiralia</taxon>
        <taxon>Gnathifera</taxon>
        <taxon>Rotifera</taxon>
        <taxon>Eurotatoria</taxon>
        <taxon>Bdelloidea</taxon>
        <taxon>Adinetida</taxon>
        <taxon>Adinetidae</taxon>
        <taxon>Adineta</taxon>
    </lineage>
</organism>
<dbReference type="EMBL" id="CAJNOR010002644">
    <property type="protein sequence ID" value="CAF1322410.1"/>
    <property type="molecule type" value="Genomic_DNA"/>
</dbReference>
<dbReference type="PANTHER" id="PTHR33332">
    <property type="entry name" value="REVERSE TRANSCRIPTASE DOMAIN-CONTAINING PROTEIN"/>
    <property type="match status" value="1"/>
</dbReference>
<dbReference type="Pfam" id="PF00078">
    <property type="entry name" value="RVT_1"/>
    <property type="match status" value="1"/>
</dbReference>
<evidence type="ECO:0000259" key="1">
    <source>
        <dbReference type="PROSITE" id="PS50878"/>
    </source>
</evidence>
<dbReference type="PROSITE" id="PS50878">
    <property type="entry name" value="RT_POL"/>
    <property type="match status" value="1"/>
</dbReference>
<dbReference type="OrthoDB" id="416454at2759"/>
<keyword evidence="4" id="KW-1185">Reference proteome</keyword>
<dbReference type="Proteomes" id="UP000663852">
    <property type="component" value="Unassembled WGS sequence"/>
</dbReference>
<name>A0A815FEI9_ADIRI</name>
<proteinExistence type="predicted"/>
<comment type="caution">
    <text evidence="2">The sequence shown here is derived from an EMBL/GenBank/DDBJ whole genome shotgun (WGS) entry which is preliminary data.</text>
</comment>
<protein>
    <recommendedName>
        <fullName evidence="1">Reverse transcriptase domain-containing protein</fullName>
    </recommendedName>
</protein>
<evidence type="ECO:0000313" key="4">
    <source>
        <dbReference type="Proteomes" id="UP000663828"/>
    </source>
</evidence>
<accession>A0A815FEI9</accession>
<dbReference type="InterPro" id="IPR000477">
    <property type="entry name" value="RT_dom"/>
</dbReference>
<dbReference type="EMBL" id="CAJNOJ010000436">
    <property type="protein sequence ID" value="CAF1447665.1"/>
    <property type="molecule type" value="Genomic_DNA"/>
</dbReference>